<dbReference type="PROSITE" id="PS50088">
    <property type="entry name" value="ANK_REPEAT"/>
    <property type="match status" value="5"/>
</dbReference>
<reference evidence="4 5" key="1">
    <citation type="submission" date="2020-01" db="EMBL/GenBank/DDBJ databases">
        <title>Identification and distribution of gene clusters putatively required for synthesis of sphingolipid metabolism inhibitors in phylogenetically diverse species of the filamentous fungus Fusarium.</title>
        <authorList>
            <person name="Kim H.-S."/>
            <person name="Busman M."/>
            <person name="Brown D.W."/>
            <person name="Divon H."/>
            <person name="Uhlig S."/>
            <person name="Proctor R.H."/>
        </authorList>
    </citation>
    <scope>NUCLEOTIDE SEQUENCE [LARGE SCALE GENOMIC DNA]</scope>
    <source>
        <strain evidence="4 5">NRRL 13308</strain>
    </source>
</reference>
<dbReference type="PANTHER" id="PTHR24171">
    <property type="entry name" value="ANKYRIN REPEAT DOMAIN-CONTAINING PROTEIN 39-RELATED"/>
    <property type="match status" value="1"/>
</dbReference>
<evidence type="ECO:0000256" key="1">
    <source>
        <dbReference type="ARBA" id="ARBA00022737"/>
    </source>
</evidence>
<gene>
    <name evidence="4" type="ORF">FACUT_1136</name>
</gene>
<keyword evidence="5" id="KW-1185">Reference proteome</keyword>
<comment type="caution">
    <text evidence="4">The sequence shown here is derived from an EMBL/GenBank/DDBJ whole genome shotgun (WGS) entry which is preliminary data.</text>
</comment>
<dbReference type="OrthoDB" id="20872at2759"/>
<name>A0A8H4K570_9HYPO</name>
<evidence type="ECO:0000313" key="5">
    <source>
        <dbReference type="Proteomes" id="UP000536711"/>
    </source>
</evidence>
<evidence type="ECO:0000256" key="2">
    <source>
        <dbReference type="ARBA" id="ARBA00023043"/>
    </source>
</evidence>
<dbReference type="PANTHER" id="PTHR24171:SF8">
    <property type="entry name" value="BRCA1-ASSOCIATED RING DOMAIN PROTEIN 1"/>
    <property type="match status" value="1"/>
</dbReference>
<feature type="repeat" description="ANK" evidence="3">
    <location>
        <begin position="187"/>
        <end position="219"/>
    </location>
</feature>
<dbReference type="SUPFAM" id="SSF48403">
    <property type="entry name" value="Ankyrin repeat"/>
    <property type="match status" value="1"/>
</dbReference>
<protein>
    <submittedName>
        <fullName evidence="4">Ankyrin repeat-containing</fullName>
    </submittedName>
</protein>
<dbReference type="Gene3D" id="1.25.40.20">
    <property type="entry name" value="Ankyrin repeat-containing domain"/>
    <property type="match status" value="3"/>
</dbReference>
<dbReference type="InterPro" id="IPR002110">
    <property type="entry name" value="Ankyrin_rpt"/>
</dbReference>
<dbReference type="EMBL" id="JAADJF010000024">
    <property type="protein sequence ID" value="KAF4443711.1"/>
    <property type="molecule type" value="Genomic_DNA"/>
</dbReference>
<feature type="repeat" description="ANK" evidence="3">
    <location>
        <begin position="87"/>
        <end position="119"/>
    </location>
</feature>
<feature type="repeat" description="ANK" evidence="3">
    <location>
        <begin position="157"/>
        <end position="186"/>
    </location>
</feature>
<keyword evidence="2 3" id="KW-0040">ANK repeat</keyword>
<evidence type="ECO:0000313" key="4">
    <source>
        <dbReference type="EMBL" id="KAF4443711.1"/>
    </source>
</evidence>
<keyword evidence="1" id="KW-0677">Repeat</keyword>
<sequence>MAIPSFGDPGCETAKQNQKLALEAKASRWRPRSEESRLLPHIASPWPRITLWRYGQTPLSFAAEIGHVGVVKILCMNGADVGAVDGGNHTPLSRAAINGNEDAIRVLIDAGSDMETRSAYRKKTPLHWAVFKRRVESTRLLLQRGAQVDAEDTLFGTALCYAAGEGHLDVVKLFLEHGADTELTSWHEEAPLSLAAELGHVDVVRLLLAYGANIDAKNREGETALDLVRVAFTDKGVEFDEVIEVLKSH</sequence>
<dbReference type="PRINTS" id="PR01415">
    <property type="entry name" value="ANKYRIN"/>
</dbReference>
<organism evidence="4 5">
    <name type="scientific">Fusarium acutatum</name>
    <dbReference type="NCBI Taxonomy" id="78861"/>
    <lineage>
        <taxon>Eukaryota</taxon>
        <taxon>Fungi</taxon>
        <taxon>Dikarya</taxon>
        <taxon>Ascomycota</taxon>
        <taxon>Pezizomycotina</taxon>
        <taxon>Sordariomycetes</taxon>
        <taxon>Hypocreomycetidae</taxon>
        <taxon>Hypocreales</taxon>
        <taxon>Nectriaceae</taxon>
        <taxon>Fusarium</taxon>
        <taxon>Fusarium fujikuroi species complex</taxon>
    </lineage>
</organism>
<evidence type="ECO:0000256" key="3">
    <source>
        <dbReference type="PROSITE-ProRule" id="PRU00023"/>
    </source>
</evidence>
<feature type="repeat" description="ANK" evidence="3">
    <location>
        <begin position="54"/>
        <end position="86"/>
    </location>
</feature>
<proteinExistence type="predicted"/>
<dbReference type="Proteomes" id="UP000536711">
    <property type="component" value="Unassembled WGS sequence"/>
</dbReference>
<dbReference type="Pfam" id="PF12796">
    <property type="entry name" value="Ank_2"/>
    <property type="match status" value="2"/>
</dbReference>
<dbReference type="AlphaFoldDB" id="A0A8H4K570"/>
<dbReference type="PROSITE" id="PS50297">
    <property type="entry name" value="ANK_REP_REGION"/>
    <property type="match status" value="5"/>
</dbReference>
<feature type="repeat" description="ANK" evidence="3">
    <location>
        <begin position="121"/>
        <end position="153"/>
    </location>
</feature>
<dbReference type="SMART" id="SM00248">
    <property type="entry name" value="ANK"/>
    <property type="match status" value="5"/>
</dbReference>
<dbReference type="InterPro" id="IPR036770">
    <property type="entry name" value="Ankyrin_rpt-contain_sf"/>
</dbReference>
<accession>A0A8H4K570</accession>